<dbReference type="KEGG" id="sphj:BSL82_15675"/>
<gene>
    <name evidence="1" type="ORF">BSL82_15675</name>
</gene>
<dbReference type="SUPFAM" id="SSF49899">
    <property type="entry name" value="Concanavalin A-like lectins/glucanases"/>
    <property type="match status" value="1"/>
</dbReference>
<sequence length="895" mass="93400">MAAPVLVSSHTAYRGALTIAGDGGLVDLGFMLLAVGSSTPTSWSITLTSGTSGHWTTPTDGTFPTPTSTGDTADLNGGPYVFNVTATNGDGTSGTCVLTINIRADTYTISAQSDWTAARGASNSTTLCGKTAEVARAATGFEVTSLLVSLHNTTASNTNYHIITNEDNDYPAPIYYVRHRDSSYVKYNNLYTITDRASGSSGHYFIRNDFNGTDVTTMVEINDPIIRGPAGEVENTANGIYIYFTLEGEFTVRNADMTWVANAFGAAPNTLKVYGGKARYFTSNGAQTSSDSFTLHDFIFMSPMRDTSNAVYPDQDHVDFIQFSDNIAVAPDMQRIWLVHADGTASCTTQSGTSVQGPGVMKNIVSVMANEGYSPMINRGDNLEVACLTSINQTVFPGMSSTATAWGDSYTDAGAGGGEPWVRFVNTHTAVTIERVWVGNNVGGTLTGVTLGDGILEWRRYAMGGGGVQAAYDPSLVFQDYAALSTIDYTSADTDAIIAALKAALSPDPTGPAKLSDNSYSTALYPDGGWNLALPYATKYTLSASVSSVEVDGSVIITANLLDEDDVSAVRGVDLVITLTEGGASGNTGTYQITIPAGENSGQVTATDAGTGTGSWTFTATTPTDLTDPAALDVPVTGGSMALNDTFTATDGTLLTARNADSGQAWTALTGNFVIASNRIRANTSTVVVQNEWTPAAAEYDIEADFYVHTTITQSAFIAARIQDSTNYVVFGWLNGTGWTIGHTVSGSFTNNNSSGATLSAGTSYHLKAEVRNGTKRLYVDGVLKCSTTANNITPAGKVGFRNSGGTPGDATGYHWDNLAATDLVAAQDLTPSLFTNSQTFHAPAVTATYALAPALVTNTQTFFAPTVSGGGGGGGIAVGNGSMTSVGIFVGFSA</sequence>
<name>A0A1L3ZY32_9SPHN</name>
<proteinExistence type="predicted"/>
<dbReference type="STRING" id="1921510.BSL82_15675"/>
<organism evidence="1 2">
    <name type="scientific">Tardibacter chloracetimidivorans</name>
    <dbReference type="NCBI Taxonomy" id="1921510"/>
    <lineage>
        <taxon>Bacteria</taxon>
        <taxon>Pseudomonadati</taxon>
        <taxon>Pseudomonadota</taxon>
        <taxon>Alphaproteobacteria</taxon>
        <taxon>Sphingomonadales</taxon>
        <taxon>Sphingomonadaceae</taxon>
        <taxon>Tardibacter</taxon>
    </lineage>
</organism>
<dbReference type="OrthoDB" id="7604935at2"/>
<dbReference type="EMBL" id="CP018221">
    <property type="protein sequence ID" value="API60544.1"/>
    <property type="molecule type" value="Genomic_DNA"/>
</dbReference>
<dbReference type="Proteomes" id="UP000182063">
    <property type="component" value="Chromosome"/>
</dbReference>
<dbReference type="Gene3D" id="2.60.120.560">
    <property type="entry name" value="Exo-inulinase, domain 1"/>
    <property type="match status" value="1"/>
</dbReference>
<reference evidence="2" key="1">
    <citation type="submission" date="2016-11" db="EMBL/GenBank/DDBJ databases">
        <title>Complete Genome Sequence of alachlor-degrading Sphingomonas sp. strain JJ-A5.</title>
        <authorList>
            <person name="Lee H."/>
            <person name="Ka J.-O."/>
        </authorList>
    </citation>
    <scope>NUCLEOTIDE SEQUENCE [LARGE SCALE GENOMIC DNA]</scope>
    <source>
        <strain evidence="2">JJ-A5</strain>
    </source>
</reference>
<keyword evidence="2" id="KW-1185">Reference proteome</keyword>
<protein>
    <submittedName>
        <fullName evidence="1">Uncharacterized protein</fullName>
    </submittedName>
</protein>
<dbReference type="RefSeq" id="WP_072598209.1">
    <property type="nucleotide sequence ID" value="NZ_CP018221.1"/>
</dbReference>
<evidence type="ECO:0000313" key="2">
    <source>
        <dbReference type="Proteomes" id="UP000182063"/>
    </source>
</evidence>
<dbReference type="InterPro" id="IPR013320">
    <property type="entry name" value="ConA-like_dom_sf"/>
</dbReference>
<accession>A0A1L3ZY32</accession>
<dbReference type="AlphaFoldDB" id="A0A1L3ZY32"/>
<evidence type="ECO:0000313" key="1">
    <source>
        <dbReference type="EMBL" id="API60544.1"/>
    </source>
</evidence>